<keyword evidence="5 6" id="KW-0472">Membrane</keyword>
<feature type="transmembrane region" description="Helical" evidence="6">
    <location>
        <begin position="192"/>
        <end position="215"/>
    </location>
</feature>
<feature type="transmembrane region" description="Helical" evidence="6">
    <location>
        <begin position="335"/>
        <end position="354"/>
    </location>
</feature>
<feature type="transmembrane region" description="Helical" evidence="6">
    <location>
        <begin position="47"/>
        <end position="69"/>
    </location>
</feature>
<evidence type="ECO:0000256" key="6">
    <source>
        <dbReference type="SAM" id="Phobius"/>
    </source>
</evidence>
<dbReference type="PIRSF" id="PIRSF038958">
    <property type="entry name" value="PG_synth_SpoVB"/>
    <property type="match status" value="1"/>
</dbReference>
<feature type="transmembrane region" description="Helical" evidence="6">
    <location>
        <begin position="89"/>
        <end position="107"/>
    </location>
</feature>
<dbReference type="EMBL" id="AVPG01000001">
    <property type="protein sequence ID" value="KGX89173.1"/>
    <property type="molecule type" value="Genomic_DNA"/>
</dbReference>
<feature type="transmembrane region" description="Helical" evidence="6">
    <location>
        <begin position="466"/>
        <end position="484"/>
    </location>
</feature>
<feature type="transmembrane region" description="Helical" evidence="6">
    <location>
        <begin position="284"/>
        <end position="314"/>
    </location>
</feature>
<reference evidence="7 8" key="1">
    <citation type="submission" date="2013-08" db="EMBL/GenBank/DDBJ databases">
        <authorList>
            <person name="Huang J."/>
            <person name="Wang G."/>
        </authorList>
    </citation>
    <scope>NUCLEOTIDE SEQUENCE [LARGE SCALE GENOMIC DNA]</scope>
    <source>
        <strain evidence="7 8">JSM 072002</strain>
    </source>
</reference>
<evidence type="ECO:0000256" key="3">
    <source>
        <dbReference type="ARBA" id="ARBA00022692"/>
    </source>
</evidence>
<sequence>MAESKILRGTMLLTAASFLSKFLGMIYVIPFNAMVGETGGALLSYAYVPYSIFISISTLGVPLAVSKFVSKYNALGDYETGRRMFRSGMKLMGVTGFIAFLIMFFSADLIAPLVKGDIEGGNSIEDIAMVIRMISFALLIIPAMSIVRGFFQGYQSMGPTAISQVVEQLVRIGFLLTFTYMIMKFYGNMPLAVGFASFAAFIGALASFIILLIYWKKRKPHLDLQLQQQKVHSSLATEDIFKELFAYAGPFVLVGVATPLYQLIDMLTFNRTMEKIGLGEVSEIAYAAIHMFGHKLVIIPVTLATGLSLAMLPAITKSFIANQRQQMFDQINQSLQIVMLLILPAAAGIMTLSYESYSALYDFEYIETTGKLLAWYAPVALLFALFTVSASILQGINKQKFALVSLGAGLFLKASLNVPLMMVFGPKGSIFGTALAVGTAVVLNLVKIKRSISFPMKQLVKRSILIGIFTAMMIGVVVLTRWLLSVIGLEYTDSRAASIVVLTICSSVGALFYLWLAYQSTLLERVVGNRIPGLDRLMKRKQR</sequence>
<feature type="transmembrane region" description="Helical" evidence="6">
    <location>
        <begin position="12"/>
        <end position="35"/>
    </location>
</feature>
<feature type="transmembrane region" description="Helical" evidence="6">
    <location>
        <begin position="401"/>
        <end position="422"/>
    </location>
</feature>
<comment type="subcellular location">
    <subcellularLocation>
        <location evidence="1">Cell membrane</location>
        <topology evidence="1">Multi-pass membrane protein</topology>
    </subcellularLocation>
</comment>
<feature type="transmembrane region" description="Helical" evidence="6">
    <location>
        <begin position="127"/>
        <end position="147"/>
    </location>
</feature>
<dbReference type="GO" id="GO:0005886">
    <property type="term" value="C:plasma membrane"/>
    <property type="evidence" value="ECO:0007669"/>
    <property type="project" value="UniProtKB-SubCell"/>
</dbReference>
<keyword evidence="8" id="KW-1185">Reference proteome</keyword>
<dbReference type="InterPro" id="IPR024923">
    <property type="entry name" value="PG_synth_SpoVB"/>
</dbReference>
<dbReference type="Pfam" id="PF01943">
    <property type="entry name" value="Polysacc_synt"/>
    <property type="match status" value="1"/>
</dbReference>
<dbReference type="PANTHER" id="PTHR30250">
    <property type="entry name" value="PST FAMILY PREDICTED COLANIC ACID TRANSPORTER"/>
    <property type="match status" value="1"/>
</dbReference>
<comment type="caution">
    <text evidence="7">The sequence shown here is derived from an EMBL/GenBank/DDBJ whole genome shotgun (WGS) entry which is preliminary data.</text>
</comment>
<dbReference type="eggNOG" id="COG2244">
    <property type="taxonomic scope" value="Bacteria"/>
</dbReference>
<feature type="transmembrane region" description="Helical" evidence="6">
    <location>
        <begin position="244"/>
        <end position="264"/>
    </location>
</feature>
<dbReference type="AlphaFoldDB" id="A0A0A5GD85"/>
<keyword evidence="4 6" id="KW-1133">Transmembrane helix</keyword>
<dbReference type="InterPro" id="IPR050833">
    <property type="entry name" value="Poly_Biosynth_Transport"/>
</dbReference>
<feature type="transmembrane region" description="Helical" evidence="6">
    <location>
        <begin position="428"/>
        <end position="446"/>
    </location>
</feature>
<feature type="transmembrane region" description="Helical" evidence="6">
    <location>
        <begin position="374"/>
        <end position="394"/>
    </location>
</feature>
<evidence type="ECO:0000256" key="1">
    <source>
        <dbReference type="ARBA" id="ARBA00004651"/>
    </source>
</evidence>
<dbReference type="Proteomes" id="UP000030401">
    <property type="component" value="Unassembled WGS sequence"/>
</dbReference>
<evidence type="ECO:0000256" key="2">
    <source>
        <dbReference type="ARBA" id="ARBA00022475"/>
    </source>
</evidence>
<dbReference type="RefSeq" id="WP_036831585.1">
    <property type="nucleotide sequence ID" value="NZ_AVPG01000001.1"/>
</dbReference>
<dbReference type="CDD" id="cd13124">
    <property type="entry name" value="MATE_SpoVB_like"/>
    <property type="match status" value="1"/>
</dbReference>
<dbReference type="OrthoDB" id="9775950at2"/>
<proteinExistence type="predicted"/>
<feature type="transmembrane region" description="Helical" evidence="6">
    <location>
        <begin position="168"/>
        <end position="186"/>
    </location>
</feature>
<keyword evidence="2" id="KW-1003">Cell membrane</keyword>
<name>A0A0A5GD85_9BACI</name>
<gene>
    <name evidence="7" type="ORF">N784_02275</name>
</gene>
<evidence type="ECO:0000313" key="8">
    <source>
        <dbReference type="Proteomes" id="UP000030401"/>
    </source>
</evidence>
<keyword evidence="3 6" id="KW-0812">Transmembrane</keyword>
<evidence type="ECO:0000256" key="4">
    <source>
        <dbReference type="ARBA" id="ARBA00022989"/>
    </source>
</evidence>
<dbReference type="PANTHER" id="PTHR30250:SF21">
    <property type="entry name" value="LIPID II FLIPPASE MURJ"/>
    <property type="match status" value="1"/>
</dbReference>
<feature type="transmembrane region" description="Helical" evidence="6">
    <location>
        <begin position="496"/>
        <end position="516"/>
    </location>
</feature>
<evidence type="ECO:0000256" key="5">
    <source>
        <dbReference type="ARBA" id="ARBA00023136"/>
    </source>
</evidence>
<organism evidence="7 8">
    <name type="scientific">Pontibacillus litoralis JSM 072002</name>
    <dbReference type="NCBI Taxonomy" id="1385512"/>
    <lineage>
        <taxon>Bacteria</taxon>
        <taxon>Bacillati</taxon>
        <taxon>Bacillota</taxon>
        <taxon>Bacilli</taxon>
        <taxon>Bacillales</taxon>
        <taxon>Bacillaceae</taxon>
        <taxon>Pontibacillus</taxon>
    </lineage>
</organism>
<dbReference type="STRING" id="1385512.N784_02275"/>
<evidence type="ECO:0000313" key="7">
    <source>
        <dbReference type="EMBL" id="KGX89173.1"/>
    </source>
</evidence>
<dbReference type="InterPro" id="IPR002797">
    <property type="entry name" value="Polysacc_synth"/>
</dbReference>
<protein>
    <submittedName>
        <fullName evidence="7">Spore cortex protein</fullName>
    </submittedName>
</protein>
<accession>A0A0A5GD85</accession>